<reference evidence="3" key="1">
    <citation type="submission" date="2022-10" db="EMBL/GenBank/DDBJ databases">
        <title>Genome assembly of Pristionchus species.</title>
        <authorList>
            <person name="Yoshida K."/>
            <person name="Sommer R.J."/>
        </authorList>
    </citation>
    <scope>NUCLEOTIDE SEQUENCE [LARGE SCALE GENOMIC DNA]</scope>
    <source>
        <strain evidence="3">RS5460</strain>
    </source>
</reference>
<gene>
    <name evidence="2" type="ORF">PMAYCL1PPCAC_11988</name>
</gene>
<feature type="domain" description="C2H2-type" evidence="1">
    <location>
        <begin position="76"/>
        <end position="98"/>
    </location>
</feature>
<keyword evidence="3" id="KW-1185">Reference proteome</keyword>
<dbReference type="SMART" id="SM00355">
    <property type="entry name" value="ZnF_C2H2"/>
    <property type="match status" value="2"/>
</dbReference>
<evidence type="ECO:0000259" key="1">
    <source>
        <dbReference type="SMART" id="SM00355"/>
    </source>
</evidence>
<dbReference type="EMBL" id="BTRK01000003">
    <property type="protein sequence ID" value="GMR41793.1"/>
    <property type="molecule type" value="Genomic_DNA"/>
</dbReference>
<accession>A0AAN5C8N2</accession>
<dbReference type="InterPro" id="IPR013087">
    <property type="entry name" value="Znf_C2H2_type"/>
</dbReference>
<dbReference type="AlphaFoldDB" id="A0AAN5C8N2"/>
<feature type="domain" description="C2H2-type" evidence="1">
    <location>
        <begin position="45"/>
        <end position="68"/>
    </location>
</feature>
<organism evidence="2 3">
    <name type="scientific">Pristionchus mayeri</name>
    <dbReference type="NCBI Taxonomy" id="1317129"/>
    <lineage>
        <taxon>Eukaryota</taxon>
        <taxon>Metazoa</taxon>
        <taxon>Ecdysozoa</taxon>
        <taxon>Nematoda</taxon>
        <taxon>Chromadorea</taxon>
        <taxon>Rhabditida</taxon>
        <taxon>Rhabditina</taxon>
        <taxon>Diplogasteromorpha</taxon>
        <taxon>Diplogasteroidea</taxon>
        <taxon>Neodiplogasteridae</taxon>
        <taxon>Pristionchus</taxon>
    </lineage>
</organism>
<comment type="caution">
    <text evidence="2">The sequence shown here is derived from an EMBL/GenBank/DDBJ whole genome shotgun (WGS) entry which is preliminary data.</text>
</comment>
<sequence length="252" mass="29062">MRKAKKKTRLSMECIEKNLEDIITVSLKEGVVVDPLTISSRKTVYECPYYGCSKEFEVKCLFRHLKTHKGQENCVTSCPFCERRMDSLLLIGHLENNHPELDVNGELKELHLSIDPIHKAIRDTVASERSIKRQAIADRIAAVLRHSIFEPTPSSMSLPEFRTSLRRKLIEDTKSNVNLIFKFPVRSNSLEWRCLICTDRTGLAFKNPFSLRLNALFHLETHVNDEHFDHLQTVISKEWSLIKKENTDVASS</sequence>
<name>A0AAN5C8N2_9BILA</name>
<evidence type="ECO:0000313" key="2">
    <source>
        <dbReference type="EMBL" id="GMR41793.1"/>
    </source>
</evidence>
<proteinExistence type="predicted"/>
<protein>
    <recommendedName>
        <fullName evidence="1">C2H2-type domain-containing protein</fullName>
    </recommendedName>
</protein>
<dbReference type="Proteomes" id="UP001328107">
    <property type="component" value="Unassembled WGS sequence"/>
</dbReference>
<evidence type="ECO:0000313" key="3">
    <source>
        <dbReference type="Proteomes" id="UP001328107"/>
    </source>
</evidence>